<dbReference type="Pfam" id="PF07690">
    <property type="entry name" value="MFS_1"/>
    <property type="match status" value="1"/>
</dbReference>
<evidence type="ECO:0000313" key="7">
    <source>
        <dbReference type="EMBL" id="MFD3000456.1"/>
    </source>
</evidence>
<evidence type="ECO:0000313" key="8">
    <source>
        <dbReference type="Proteomes" id="UP001597641"/>
    </source>
</evidence>
<dbReference type="Proteomes" id="UP001597641">
    <property type="component" value="Unassembled WGS sequence"/>
</dbReference>
<keyword evidence="3 5" id="KW-1133">Transmembrane helix</keyword>
<dbReference type="PANTHER" id="PTHR23514">
    <property type="entry name" value="BYPASS OF STOP CODON PROTEIN 6"/>
    <property type="match status" value="1"/>
</dbReference>
<dbReference type="InterPro" id="IPR036259">
    <property type="entry name" value="MFS_trans_sf"/>
</dbReference>
<feature type="transmembrane region" description="Helical" evidence="5">
    <location>
        <begin position="44"/>
        <end position="65"/>
    </location>
</feature>
<dbReference type="Gene3D" id="1.20.1250.20">
    <property type="entry name" value="MFS general substrate transporter like domains"/>
    <property type="match status" value="2"/>
</dbReference>
<feature type="transmembrane region" description="Helical" evidence="5">
    <location>
        <begin position="235"/>
        <end position="253"/>
    </location>
</feature>
<dbReference type="InterPro" id="IPR051788">
    <property type="entry name" value="MFS_Transporter"/>
</dbReference>
<evidence type="ECO:0000256" key="5">
    <source>
        <dbReference type="SAM" id="Phobius"/>
    </source>
</evidence>
<feature type="transmembrane region" description="Helical" evidence="5">
    <location>
        <begin position="72"/>
        <end position="91"/>
    </location>
</feature>
<evidence type="ECO:0000256" key="1">
    <source>
        <dbReference type="ARBA" id="ARBA00004141"/>
    </source>
</evidence>
<feature type="transmembrane region" description="Helical" evidence="5">
    <location>
        <begin position="324"/>
        <end position="347"/>
    </location>
</feature>
<feature type="domain" description="Major facilitator superfamily (MFS) profile" evidence="6">
    <location>
        <begin position="7"/>
        <end position="377"/>
    </location>
</feature>
<evidence type="ECO:0000259" key="6">
    <source>
        <dbReference type="PROSITE" id="PS50850"/>
    </source>
</evidence>
<keyword evidence="8" id="KW-1185">Reference proteome</keyword>
<gene>
    <name evidence="7" type="ORF">ACFS7Z_08805</name>
</gene>
<dbReference type="CDD" id="cd17393">
    <property type="entry name" value="MFS_MosC_like"/>
    <property type="match status" value="1"/>
</dbReference>
<evidence type="ECO:0000256" key="3">
    <source>
        <dbReference type="ARBA" id="ARBA00022989"/>
    </source>
</evidence>
<accession>A0ABW6BTL9</accession>
<dbReference type="EMBL" id="JBHUOX010000005">
    <property type="protein sequence ID" value="MFD3000456.1"/>
    <property type="molecule type" value="Genomic_DNA"/>
</dbReference>
<feature type="transmembrane region" description="Helical" evidence="5">
    <location>
        <begin position="97"/>
        <end position="115"/>
    </location>
</feature>
<feature type="transmembrane region" description="Helical" evidence="5">
    <location>
        <begin position="136"/>
        <end position="157"/>
    </location>
</feature>
<keyword evidence="4 5" id="KW-0472">Membrane</keyword>
<evidence type="ECO:0000256" key="4">
    <source>
        <dbReference type="ARBA" id="ARBA00023136"/>
    </source>
</evidence>
<proteinExistence type="predicted"/>
<sequence length="383" mass="41758">MDLQVRQRVALSAFFFLSGFSFSSWASRIPTIKTAFGFNEAELGTVLLAMPISSLIGLPFSGWLLTKFDSRVPLSVGFLLHAACLSLIGFATTTTTLVMAVCLFSFSMRILNIAMNTQAITLQKQFDRKINGSFHGLWSTGGIAGVGFTTLLVAFNVAISPHLMAVTFIIILATLFSSRFLLQNDRSTAGNKLRFGKPDPYILYLGLLVFFAAICEGGMFDWSGIYFKEVLKVDLFTAGYLIFMAFMALSRFLSDRIIDKIGMPATYMFSAVFIFLGIGLSTLFPSFWPAMLGFSLVGFGTAAVIPMTFTLAGASKKYSPGMAISIIATYGMVGMLIGPPLIGYLAHAFNLRVSFIAFAFAGFMFIPISTLFFRKEARLATAG</sequence>
<feature type="transmembrane region" description="Helical" evidence="5">
    <location>
        <begin position="163"/>
        <end position="182"/>
    </location>
</feature>
<feature type="transmembrane region" description="Helical" evidence="5">
    <location>
        <begin position="265"/>
        <end position="284"/>
    </location>
</feature>
<comment type="caution">
    <text evidence="7">The sequence shown here is derived from an EMBL/GenBank/DDBJ whole genome shotgun (WGS) entry which is preliminary data.</text>
</comment>
<feature type="transmembrane region" description="Helical" evidence="5">
    <location>
        <begin position="353"/>
        <end position="373"/>
    </location>
</feature>
<dbReference type="SUPFAM" id="SSF103473">
    <property type="entry name" value="MFS general substrate transporter"/>
    <property type="match status" value="1"/>
</dbReference>
<name>A0ABW6BTL9_9BACT</name>
<feature type="transmembrane region" description="Helical" evidence="5">
    <location>
        <begin position="202"/>
        <end position="223"/>
    </location>
</feature>
<reference evidence="8" key="1">
    <citation type="journal article" date="2019" name="Int. J. Syst. Evol. Microbiol.">
        <title>The Global Catalogue of Microorganisms (GCM) 10K type strain sequencing project: providing services to taxonomists for standard genome sequencing and annotation.</title>
        <authorList>
            <consortium name="The Broad Institute Genomics Platform"/>
            <consortium name="The Broad Institute Genome Sequencing Center for Infectious Disease"/>
            <person name="Wu L."/>
            <person name="Ma J."/>
        </authorList>
    </citation>
    <scope>NUCLEOTIDE SEQUENCE [LARGE SCALE GENOMIC DNA]</scope>
    <source>
        <strain evidence="8">KCTC 23984</strain>
    </source>
</reference>
<dbReference type="RefSeq" id="WP_377483486.1">
    <property type="nucleotide sequence ID" value="NZ_JBHUOX010000005.1"/>
</dbReference>
<keyword evidence="2 5" id="KW-0812">Transmembrane</keyword>
<dbReference type="PANTHER" id="PTHR23514:SF13">
    <property type="entry name" value="INNER MEMBRANE PROTEIN YBJJ"/>
    <property type="match status" value="1"/>
</dbReference>
<feature type="transmembrane region" description="Helical" evidence="5">
    <location>
        <begin position="290"/>
        <end position="312"/>
    </location>
</feature>
<dbReference type="InterPro" id="IPR020846">
    <property type="entry name" value="MFS_dom"/>
</dbReference>
<comment type="subcellular location">
    <subcellularLocation>
        <location evidence="1">Membrane</location>
        <topology evidence="1">Multi-pass membrane protein</topology>
    </subcellularLocation>
</comment>
<dbReference type="PROSITE" id="PS50850">
    <property type="entry name" value="MFS"/>
    <property type="match status" value="1"/>
</dbReference>
<evidence type="ECO:0000256" key="2">
    <source>
        <dbReference type="ARBA" id="ARBA00022692"/>
    </source>
</evidence>
<dbReference type="InterPro" id="IPR011701">
    <property type="entry name" value="MFS"/>
</dbReference>
<protein>
    <submittedName>
        <fullName evidence="7">MFS transporter</fullName>
    </submittedName>
</protein>
<organism evidence="7 8">
    <name type="scientific">Pontibacter toksunensis</name>
    <dbReference type="NCBI Taxonomy" id="1332631"/>
    <lineage>
        <taxon>Bacteria</taxon>
        <taxon>Pseudomonadati</taxon>
        <taxon>Bacteroidota</taxon>
        <taxon>Cytophagia</taxon>
        <taxon>Cytophagales</taxon>
        <taxon>Hymenobacteraceae</taxon>
        <taxon>Pontibacter</taxon>
    </lineage>
</organism>